<protein>
    <submittedName>
        <fullName evidence="2">Uncharacterized protein</fullName>
    </submittedName>
</protein>
<evidence type="ECO:0000313" key="1">
    <source>
        <dbReference type="Proteomes" id="UP000887566"/>
    </source>
</evidence>
<dbReference type="Proteomes" id="UP000887566">
    <property type="component" value="Unplaced"/>
</dbReference>
<dbReference type="WBParaSite" id="PSAMB.scaffold644size44715.g7727.t1">
    <property type="protein sequence ID" value="PSAMB.scaffold644size44715.g7727.t1"/>
    <property type="gene ID" value="PSAMB.scaffold644size44715.g7727"/>
</dbReference>
<reference evidence="2" key="1">
    <citation type="submission" date="2022-11" db="UniProtKB">
        <authorList>
            <consortium name="WormBaseParasite"/>
        </authorList>
    </citation>
    <scope>IDENTIFICATION</scope>
</reference>
<evidence type="ECO:0000313" key="2">
    <source>
        <dbReference type="WBParaSite" id="PSAMB.scaffold644size44715.g7727.t1"/>
    </source>
</evidence>
<accession>A0A914X556</accession>
<proteinExistence type="predicted"/>
<sequence>MGYQLTAVANRRRCARADKCDNERPCKVAGPLLADSFLSDGDKRLAGGGGILPAGDRCICEASRPHYRSVKNTRCQRATSERWRTCLPAVV</sequence>
<keyword evidence="1" id="KW-1185">Reference proteome</keyword>
<name>A0A914X556_9BILA</name>
<organism evidence="1 2">
    <name type="scientific">Plectus sambesii</name>
    <dbReference type="NCBI Taxonomy" id="2011161"/>
    <lineage>
        <taxon>Eukaryota</taxon>
        <taxon>Metazoa</taxon>
        <taxon>Ecdysozoa</taxon>
        <taxon>Nematoda</taxon>
        <taxon>Chromadorea</taxon>
        <taxon>Plectida</taxon>
        <taxon>Plectina</taxon>
        <taxon>Plectoidea</taxon>
        <taxon>Plectidae</taxon>
        <taxon>Plectus</taxon>
    </lineage>
</organism>
<dbReference type="AlphaFoldDB" id="A0A914X556"/>